<sequence>MSGWMNSQKSVVIFIIIKLLSSLDNRMITIGYQRLIVKPKAPVRLVPLVINDKL</sequence>
<dbReference type="AlphaFoldDB" id="A0A0A8VGY7"/>
<protein>
    <submittedName>
        <fullName evidence="1">Uncharacterized protein</fullName>
    </submittedName>
</protein>
<gene>
    <name evidence="1" type="ORF">CSF007_9400</name>
</gene>
<proteinExistence type="predicted"/>
<evidence type="ECO:0000313" key="1">
    <source>
        <dbReference type="EMBL" id="CEK27633.1"/>
    </source>
</evidence>
<dbReference type="EMBL" id="LN681231">
    <property type="protein sequence ID" value="CEK27633.1"/>
    <property type="molecule type" value="Genomic_DNA"/>
</dbReference>
<accession>A0A0A8VGY7</accession>
<organism evidence="1">
    <name type="scientific">Yersinia ruckeri</name>
    <dbReference type="NCBI Taxonomy" id="29486"/>
    <lineage>
        <taxon>Bacteria</taxon>
        <taxon>Pseudomonadati</taxon>
        <taxon>Pseudomonadota</taxon>
        <taxon>Gammaproteobacteria</taxon>
        <taxon>Enterobacterales</taxon>
        <taxon>Yersiniaceae</taxon>
        <taxon>Yersinia</taxon>
    </lineage>
</organism>
<reference evidence="1" key="1">
    <citation type="journal article" date="2015" name="Genome Announc.">
        <title>Complete Genome Sequence of Yersinia ruckeri Strain CSF007-82, Etiologic Agent of Red Mouth Disease in Salmonid Fish.</title>
        <authorList>
            <person name="Nelson M.C."/>
            <person name="LaPatra S.E."/>
            <person name="Welch T.J."/>
            <person name="Graf J."/>
        </authorList>
    </citation>
    <scope>NUCLEOTIDE SEQUENCE</scope>
    <source>
        <strain evidence="1">CSF007-82</strain>
    </source>
</reference>
<name>A0A0A8VGY7_YERRU</name>